<evidence type="ECO:0000259" key="6">
    <source>
        <dbReference type="SMART" id="SM00062"/>
    </source>
</evidence>
<evidence type="ECO:0000313" key="7">
    <source>
        <dbReference type="EMBL" id="PKR59325.1"/>
    </source>
</evidence>
<organism evidence="7 8">
    <name type="scientific">Thalassospira lohafexi</name>
    <dbReference type="NCBI Taxonomy" id="744227"/>
    <lineage>
        <taxon>Bacteria</taxon>
        <taxon>Pseudomonadati</taxon>
        <taxon>Pseudomonadota</taxon>
        <taxon>Alphaproteobacteria</taxon>
        <taxon>Rhodospirillales</taxon>
        <taxon>Thalassospiraceae</taxon>
        <taxon>Thalassospira</taxon>
    </lineage>
</organism>
<sequence>MKIQTILAAGAMTVAAIAAQNAHAGAVLDGIKAKGFVQCGVNTGLPGFSAANAEGKWEGIDVDICRGIAAALLGDANSVQYTPLTAAQRFTALQSGEIDILSRNTTATTTRDAKLGLTFVGINYYDGQGFLIPKALGVSSATELDGATVCVEPGTTTELNLADYFRAKGMSFEPVVIENINEATAAFFSGRCDVYTTDASGLASIRTTMAENPDDYMILPEIISKEPLGPVVAQGDEQWSDVARWAFLAMVEAEEFGVTMENVDDMKANSTNPGIQRLLGVSPGMGEALGLDEAWAYNIIKQVGNYGESYEKNVTAKLGLERGLNALWTDGGLQYAWPVR</sequence>
<dbReference type="AlphaFoldDB" id="A0A2N3L931"/>
<dbReference type="PROSITE" id="PS01039">
    <property type="entry name" value="SBP_BACTERIAL_3"/>
    <property type="match status" value="1"/>
</dbReference>
<proteinExistence type="inferred from homology"/>
<dbReference type="PANTHER" id="PTHR30085:SF7">
    <property type="entry name" value="AMINO-ACID ABC TRANSPORTER-BINDING PROTEIN YHDW-RELATED"/>
    <property type="match status" value="1"/>
</dbReference>
<keyword evidence="3 5" id="KW-0732">Signal</keyword>
<feature type="domain" description="Solute-binding protein family 3/N-terminal" evidence="6">
    <location>
        <begin position="36"/>
        <end position="266"/>
    </location>
</feature>
<keyword evidence="2" id="KW-0813">Transport</keyword>
<reference evidence="7 8" key="1">
    <citation type="submission" date="2017-09" db="EMBL/GenBank/DDBJ databases">
        <title>Biodiversity and function of Thalassospira species in the particle-attached aromatic-hydrocarbon-degrading consortia from the surface seawater of the China South Sea.</title>
        <authorList>
            <person name="Dong C."/>
            <person name="Lai Q."/>
            <person name="Shao Z."/>
        </authorList>
    </citation>
    <scope>NUCLEOTIDE SEQUENCE [LARGE SCALE GENOMIC DNA]</scope>
    <source>
        <strain evidence="7 8">139Z-12</strain>
    </source>
</reference>
<dbReference type="Proteomes" id="UP000233332">
    <property type="component" value="Unassembled WGS sequence"/>
</dbReference>
<protein>
    <submittedName>
        <fullName evidence="7">Amino acid ABC transporter substrate-binding protein</fullName>
    </submittedName>
</protein>
<dbReference type="InterPro" id="IPR018313">
    <property type="entry name" value="SBP_3_CS"/>
</dbReference>
<evidence type="ECO:0000313" key="8">
    <source>
        <dbReference type="Proteomes" id="UP000233332"/>
    </source>
</evidence>
<gene>
    <name evidence="7" type="ORF">COO92_04590</name>
</gene>
<evidence type="ECO:0000256" key="1">
    <source>
        <dbReference type="ARBA" id="ARBA00010333"/>
    </source>
</evidence>
<evidence type="ECO:0000256" key="2">
    <source>
        <dbReference type="ARBA" id="ARBA00022448"/>
    </source>
</evidence>
<feature type="chain" id="PRO_5014871954" evidence="5">
    <location>
        <begin position="25"/>
        <end position="340"/>
    </location>
</feature>
<comment type="caution">
    <text evidence="7">The sequence shown here is derived from an EMBL/GenBank/DDBJ whole genome shotgun (WGS) entry which is preliminary data.</text>
</comment>
<evidence type="ECO:0000256" key="5">
    <source>
        <dbReference type="SAM" id="SignalP"/>
    </source>
</evidence>
<evidence type="ECO:0000256" key="3">
    <source>
        <dbReference type="ARBA" id="ARBA00022729"/>
    </source>
</evidence>
<dbReference type="PANTHER" id="PTHR30085">
    <property type="entry name" value="AMINO ACID ABC TRANSPORTER PERMEASE"/>
    <property type="match status" value="1"/>
</dbReference>
<dbReference type="Pfam" id="PF00497">
    <property type="entry name" value="SBP_bac_3"/>
    <property type="match status" value="1"/>
</dbReference>
<dbReference type="SUPFAM" id="SSF53850">
    <property type="entry name" value="Periplasmic binding protein-like II"/>
    <property type="match status" value="1"/>
</dbReference>
<name>A0A2N3L931_9PROT</name>
<accession>A0A2N3L931</accession>
<dbReference type="GO" id="GO:0006865">
    <property type="term" value="P:amino acid transport"/>
    <property type="evidence" value="ECO:0007669"/>
    <property type="project" value="TreeGrafter"/>
</dbReference>
<dbReference type="InterPro" id="IPR051455">
    <property type="entry name" value="Bact_solute-bind_prot3"/>
</dbReference>
<comment type="similarity">
    <text evidence="1 4">Belongs to the bacterial solute-binding protein 3 family.</text>
</comment>
<feature type="signal peptide" evidence="5">
    <location>
        <begin position="1"/>
        <end position="24"/>
    </location>
</feature>
<evidence type="ECO:0000256" key="4">
    <source>
        <dbReference type="RuleBase" id="RU003744"/>
    </source>
</evidence>
<dbReference type="Gene3D" id="3.40.190.10">
    <property type="entry name" value="Periplasmic binding protein-like II"/>
    <property type="match status" value="2"/>
</dbReference>
<dbReference type="CDD" id="cd13692">
    <property type="entry name" value="PBP2_BztA"/>
    <property type="match status" value="1"/>
</dbReference>
<dbReference type="EMBL" id="NXGX01000002">
    <property type="protein sequence ID" value="PKR59325.1"/>
    <property type="molecule type" value="Genomic_DNA"/>
</dbReference>
<dbReference type="RefSeq" id="WP_101300299.1">
    <property type="nucleotide sequence ID" value="NZ_NXGX01000002.1"/>
</dbReference>
<dbReference type="InterPro" id="IPR001638">
    <property type="entry name" value="Solute-binding_3/MltF_N"/>
</dbReference>
<dbReference type="SMART" id="SM00062">
    <property type="entry name" value="PBPb"/>
    <property type="match status" value="1"/>
</dbReference>
<keyword evidence="8" id="KW-1185">Reference proteome</keyword>